<feature type="compositionally biased region" description="Basic and acidic residues" evidence="1">
    <location>
        <begin position="166"/>
        <end position="177"/>
    </location>
</feature>
<feature type="region of interest" description="Disordered" evidence="1">
    <location>
        <begin position="1"/>
        <end position="38"/>
    </location>
</feature>
<dbReference type="Proteomes" id="UP000593567">
    <property type="component" value="Unassembled WGS sequence"/>
</dbReference>
<feature type="region of interest" description="Disordered" evidence="1">
    <location>
        <begin position="98"/>
        <end position="134"/>
    </location>
</feature>
<feature type="compositionally biased region" description="Polar residues" evidence="1">
    <location>
        <begin position="109"/>
        <end position="129"/>
    </location>
</feature>
<protein>
    <submittedName>
        <fullName evidence="2">Uncharacterized protein</fullName>
    </submittedName>
</protein>
<dbReference type="AlphaFoldDB" id="A0A7J7JK97"/>
<comment type="caution">
    <text evidence="2">The sequence shown here is derived from an EMBL/GenBank/DDBJ whole genome shotgun (WGS) entry which is preliminary data.</text>
</comment>
<feature type="region of interest" description="Disordered" evidence="1">
    <location>
        <begin position="165"/>
        <end position="191"/>
    </location>
</feature>
<feature type="region of interest" description="Disordered" evidence="1">
    <location>
        <begin position="346"/>
        <end position="428"/>
    </location>
</feature>
<sequence>MMHKYSFRRRHNGGGGELSPSMRPGNSSRGSIRGYLETHFDHTDETMCGGKPTAHIPPQLSVTEKLNRTADESDPKAKLVNGQAQYSSFTSTYVLKQAQESEGEDTRCQPDNSPKSPTGSNDRLTSSPAPNKKFIESQGKGLIVDTSHAAPKFEDIWVRVNSPEMTSKRSVSDDRKAGQLNKPPSDLSFSSAGIRVDLPDMQTSVTLPLLSTSDESRSHSEDEEEDMDIKLVNMNLVTPFKAPVHAVKPAIKTSVSLHSPRYASSRRDSVKFSDIIERPSSDLSHRGLQADSQRLSKLKKPLDMQHQPLPKYSPKLQPYLHQPVDDYHPPLKVDLTSNVLQQTRSLPAASRHSMSAFSLQNFSKSPKRPKRKYASDQEFSLESSQEHLCDGIPVQSPRSRQRDGRHRNGSQKHQRNRTDAFSRRTDQELSEKVNNDLYNLTGLVRKNLS</sequence>
<evidence type="ECO:0000313" key="3">
    <source>
        <dbReference type="Proteomes" id="UP000593567"/>
    </source>
</evidence>
<reference evidence="2" key="1">
    <citation type="submission" date="2020-06" db="EMBL/GenBank/DDBJ databases">
        <title>Draft genome of Bugula neritina, a colonial animal packing powerful symbionts and potential medicines.</title>
        <authorList>
            <person name="Rayko M."/>
        </authorList>
    </citation>
    <scope>NUCLEOTIDE SEQUENCE [LARGE SCALE GENOMIC DNA]</scope>
    <source>
        <strain evidence="2">Kwan_BN1</strain>
    </source>
</reference>
<evidence type="ECO:0000256" key="1">
    <source>
        <dbReference type="SAM" id="MobiDB-lite"/>
    </source>
</evidence>
<feature type="region of interest" description="Disordered" evidence="1">
    <location>
        <begin position="299"/>
        <end position="327"/>
    </location>
</feature>
<proteinExistence type="predicted"/>
<dbReference type="EMBL" id="VXIV02002318">
    <property type="protein sequence ID" value="KAF6026233.1"/>
    <property type="molecule type" value="Genomic_DNA"/>
</dbReference>
<organism evidence="2 3">
    <name type="scientific">Bugula neritina</name>
    <name type="common">Brown bryozoan</name>
    <name type="synonym">Sertularia neritina</name>
    <dbReference type="NCBI Taxonomy" id="10212"/>
    <lineage>
        <taxon>Eukaryota</taxon>
        <taxon>Metazoa</taxon>
        <taxon>Spiralia</taxon>
        <taxon>Lophotrochozoa</taxon>
        <taxon>Bryozoa</taxon>
        <taxon>Gymnolaemata</taxon>
        <taxon>Cheilostomatida</taxon>
        <taxon>Flustrina</taxon>
        <taxon>Buguloidea</taxon>
        <taxon>Bugulidae</taxon>
        <taxon>Bugula</taxon>
    </lineage>
</organism>
<evidence type="ECO:0000313" key="2">
    <source>
        <dbReference type="EMBL" id="KAF6026233.1"/>
    </source>
</evidence>
<feature type="compositionally biased region" description="Basic residues" evidence="1">
    <location>
        <begin position="1"/>
        <end position="12"/>
    </location>
</feature>
<gene>
    <name evidence="2" type="ORF">EB796_015457</name>
</gene>
<feature type="compositionally biased region" description="Basic residues" evidence="1">
    <location>
        <begin position="403"/>
        <end position="415"/>
    </location>
</feature>
<accession>A0A7J7JK97</accession>
<feature type="compositionally biased region" description="Basic and acidic residues" evidence="1">
    <location>
        <begin position="416"/>
        <end position="428"/>
    </location>
</feature>
<name>A0A7J7JK97_BUGNE</name>
<feature type="compositionally biased region" description="Polar residues" evidence="1">
    <location>
        <begin position="352"/>
        <end position="364"/>
    </location>
</feature>
<keyword evidence="3" id="KW-1185">Reference proteome</keyword>